<sequence length="82" mass="8308">MGRSKQLMDYGNPVNSRTRGAIQPDAGVSASATRSINSAAGSGSPRPVALKDAHAPAGRASRSPMSLSSASRPGSVRDSTRA</sequence>
<dbReference type="EMBL" id="JAUSZV010000005">
    <property type="protein sequence ID" value="MDQ0907413.1"/>
    <property type="molecule type" value="Genomic_DNA"/>
</dbReference>
<feature type="compositionally biased region" description="Low complexity" evidence="1">
    <location>
        <begin position="58"/>
        <end position="74"/>
    </location>
</feature>
<comment type="caution">
    <text evidence="2">The sequence shown here is derived from an EMBL/GenBank/DDBJ whole genome shotgun (WGS) entry which is preliminary data.</text>
</comment>
<protein>
    <submittedName>
        <fullName evidence="2">Uncharacterized protein</fullName>
    </submittedName>
</protein>
<name>A0AAW8FCU2_9ACTN</name>
<dbReference type="Proteomes" id="UP001234216">
    <property type="component" value="Unassembled WGS sequence"/>
</dbReference>
<evidence type="ECO:0000256" key="1">
    <source>
        <dbReference type="SAM" id="MobiDB-lite"/>
    </source>
</evidence>
<feature type="compositionally biased region" description="Polar residues" evidence="1">
    <location>
        <begin position="30"/>
        <end position="41"/>
    </location>
</feature>
<feature type="region of interest" description="Disordered" evidence="1">
    <location>
        <begin position="1"/>
        <end position="82"/>
    </location>
</feature>
<evidence type="ECO:0000313" key="2">
    <source>
        <dbReference type="EMBL" id="MDQ0907413.1"/>
    </source>
</evidence>
<evidence type="ECO:0000313" key="3">
    <source>
        <dbReference type="Proteomes" id="UP001234216"/>
    </source>
</evidence>
<gene>
    <name evidence="2" type="ORF">QFZ22_003398</name>
</gene>
<organism evidence="2 3">
    <name type="scientific">Streptomyces canus</name>
    <dbReference type="NCBI Taxonomy" id="58343"/>
    <lineage>
        <taxon>Bacteria</taxon>
        <taxon>Bacillati</taxon>
        <taxon>Actinomycetota</taxon>
        <taxon>Actinomycetes</taxon>
        <taxon>Kitasatosporales</taxon>
        <taxon>Streptomycetaceae</taxon>
        <taxon>Streptomyces</taxon>
        <taxon>Streptomyces aurantiacus group</taxon>
    </lineage>
</organism>
<dbReference type="AlphaFoldDB" id="A0AAW8FCU2"/>
<proteinExistence type="predicted"/>
<accession>A0AAW8FCU2</accession>
<reference evidence="2" key="1">
    <citation type="submission" date="2023-07" db="EMBL/GenBank/DDBJ databases">
        <title>Comparative genomics of wheat-associated soil bacteria to identify genetic determinants of phenazine resistance.</title>
        <authorList>
            <person name="Mouncey N."/>
        </authorList>
    </citation>
    <scope>NUCLEOTIDE SEQUENCE</scope>
    <source>
        <strain evidence="2">V4I22</strain>
    </source>
</reference>